<evidence type="ECO:0000313" key="1">
    <source>
        <dbReference type="EMBL" id="OHV97172.1"/>
    </source>
</evidence>
<dbReference type="EMBL" id="LFKP01000005">
    <property type="protein sequence ID" value="OHV97172.1"/>
    <property type="molecule type" value="Genomic_DNA"/>
</dbReference>
<dbReference type="NCBIfam" id="TIGR03373">
    <property type="entry name" value="VI_minor_4"/>
    <property type="match status" value="1"/>
</dbReference>
<evidence type="ECO:0000313" key="2">
    <source>
        <dbReference type="Proteomes" id="UP000179840"/>
    </source>
</evidence>
<dbReference type="Pfam" id="PF09867">
    <property type="entry name" value="TagF_N"/>
    <property type="match status" value="1"/>
</dbReference>
<dbReference type="InterPro" id="IPR017748">
    <property type="entry name" value="TagF"/>
</dbReference>
<comment type="caution">
    <text evidence="1">The sequence shown here is derived from an EMBL/GenBank/DDBJ whole genome shotgun (WGS) entry which is preliminary data.</text>
</comment>
<name>A0A1S1U9R6_9BURK</name>
<dbReference type="RefSeq" id="WP_071076311.1">
    <property type="nucleotide sequence ID" value="NZ_LFKP01000005.1"/>
</dbReference>
<gene>
    <name evidence="1" type="ORF">AKG95_07845</name>
</gene>
<accession>A0A1S1U9R6</accession>
<sequence length="326" mass="35776">MTRAQQQVRLGYFGKIPARGDFIKACDNHALVQLLDDWLAQVMNALTAEPRWKLNYDALPPLRFAFVGTRSRRAIAGRLEASNDQSQRRFPFMAMGALEVDDADAFVACSPLALAPLWQRVEQLSQGIVTSAEPGPALLALAGNVVEVEPAAACHAARLAAFLQEQTVHGLQTMLASPAFPVTLRELLLGLGLLLQPVRQSGLPRLEKSLVLPLPHEAQLRELVASFWLHLITPFLRQADFELALFFSHLDEAPVLVIGFCGADPHGLHALIDPQAGSERLIVFDQLDWVEEQLGDDAALRQFSACLQQEQLSLRSACAMFAATFA</sequence>
<dbReference type="Proteomes" id="UP000179840">
    <property type="component" value="Unassembled WGS sequence"/>
</dbReference>
<dbReference type="Gene3D" id="3.40.1730.10">
    <property type="entry name" value="pa0076 domain"/>
    <property type="match status" value="1"/>
</dbReference>
<protein>
    <submittedName>
        <fullName evidence="1">Type VI secretion protein</fullName>
    </submittedName>
</protein>
<reference evidence="1 2" key="1">
    <citation type="submission" date="2015-06" db="EMBL/GenBank/DDBJ databases">
        <title>Draft genome sequencing of a biphenyl-degrading bacterium, Janthinobacterium lividum MEG1.</title>
        <authorList>
            <person name="Shimodaira J."/>
            <person name="Hatta T."/>
        </authorList>
    </citation>
    <scope>NUCLEOTIDE SEQUENCE [LARGE SCALE GENOMIC DNA]</scope>
    <source>
        <strain evidence="1 2">MEG1</strain>
    </source>
</reference>
<organism evidence="1 2">
    <name type="scientific">Janthinobacterium lividum</name>
    <dbReference type="NCBI Taxonomy" id="29581"/>
    <lineage>
        <taxon>Bacteria</taxon>
        <taxon>Pseudomonadati</taxon>
        <taxon>Pseudomonadota</taxon>
        <taxon>Betaproteobacteria</taxon>
        <taxon>Burkholderiales</taxon>
        <taxon>Oxalobacteraceae</taxon>
        <taxon>Janthinobacterium</taxon>
    </lineage>
</organism>
<dbReference type="InterPro" id="IPR038225">
    <property type="entry name" value="TagF_sf"/>
</dbReference>
<dbReference type="AlphaFoldDB" id="A0A1S1U9R6"/>
<proteinExistence type="predicted"/>